<evidence type="ECO:0000259" key="1">
    <source>
        <dbReference type="Pfam" id="PF01755"/>
    </source>
</evidence>
<comment type="caution">
    <text evidence="2">The sequence shown here is derived from an EMBL/GenBank/DDBJ whole genome shotgun (WGS) entry which is preliminary data.</text>
</comment>
<sequence length="444" mass="50161">MQIVTLDQLRKIAPFSRYVSMQGRQFFKPCRYELLHVDKNDIQHAGLKITKCLQMSAVFTTPAFTDKLARRLRQRFGDDMVMPAWLNALAYQRRFSIALRWADRYAQENPTNMNAQFESVKYAMLAGNVPKAIDVCKTTLLSMTAFENSQAKIIIDILIEAGELSWLEQNIFPHTQAHPFANTIHSLTPPNDQIKTYCISLEQDSLRMSATRHFLSYGQPFYRLHAVYGSALPQTLKKTVVHGNQSLVSDGEIGCALSHLAAWEKVASECAEDEYALITEDDARFIYGPGFGINEIVAAAKARSAGFVFVNMRACFDAWSHAKDKPIDVFRVSEPMDDSILDVGPKNPGWGTDGYILNGETAQFLMTSFWKIGVVGAIDWHIYSMCFDTVPKWLNRKMTRNLYNVLSEHDGWPKLDGYVTNRPIITCRDFGFSTINAMKSSNGS</sequence>
<proteinExistence type="predicted"/>
<dbReference type="InterPro" id="IPR002654">
    <property type="entry name" value="Glyco_trans_25"/>
</dbReference>
<dbReference type="Proteomes" id="UP000777935">
    <property type="component" value="Unassembled WGS sequence"/>
</dbReference>
<name>A0ABX2IPJ2_9RHOB</name>
<evidence type="ECO:0000313" key="2">
    <source>
        <dbReference type="EMBL" id="NSX54783.1"/>
    </source>
</evidence>
<dbReference type="Pfam" id="PF01755">
    <property type="entry name" value="Glyco_transf_25"/>
    <property type="match status" value="1"/>
</dbReference>
<feature type="domain" description="Glycosyl transferase family 25" evidence="1">
    <location>
        <begin position="194"/>
        <end position="372"/>
    </location>
</feature>
<protein>
    <submittedName>
        <fullName evidence="2">Glycosyltransferase family 25 protein</fullName>
    </submittedName>
</protein>
<reference evidence="2 3" key="1">
    <citation type="submission" date="2020-06" db="EMBL/GenBank/DDBJ databases">
        <title>Sulfitobacter algicola sp. nov., isolated from green algae.</title>
        <authorList>
            <person name="Wang C."/>
        </authorList>
    </citation>
    <scope>NUCLEOTIDE SEQUENCE [LARGE SCALE GENOMIC DNA]</scope>
    <source>
        <strain evidence="2 3">1151</strain>
    </source>
</reference>
<accession>A0ABX2IPJ2</accession>
<organism evidence="2 3">
    <name type="scientific">Parasulfitobacter algicola</name>
    <dbReference type="NCBI Taxonomy" id="2614809"/>
    <lineage>
        <taxon>Bacteria</taxon>
        <taxon>Pseudomonadati</taxon>
        <taxon>Pseudomonadota</taxon>
        <taxon>Alphaproteobacteria</taxon>
        <taxon>Rhodobacterales</taxon>
        <taxon>Roseobacteraceae</taxon>
        <taxon>Parasulfitobacter</taxon>
    </lineage>
</organism>
<dbReference type="EMBL" id="JABUFE010000003">
    <property type="protein sequence ID" value="NSX54783.1"/>
    <property type="molecule type" value="Genomic_DNA"/>
</dbReference>
<dbReference type="RefSeq" id="WP_174137123.1">
    <property type="nucleotide sequence ID" value="NZ_JABUFE010000003.1"/>
</dbReference>
<evidence type="ECO:0000313" key="3">
    <source>
        <dbReference type="Proteomes" id="UP000777935"/>
    </source>
</evidence>
<gene>
    <name evidence="2" type="ORF">HRQ87_08215</name>
</gene>
<dbReference type="CDD" id="cd06532">
    <property type="entry name" value="Glyco_transf_25"/>
    <property type="match status" value="1"/>
</dbReference>
<keyword evidence="3" id="KW-1185">Reference proteome</keyword>